<feature type="transmembrane region" description="Helical" evidence="1">
    <location>
        <begin position="232"/>
        <end position="249"/>
    </location>
</feature>
<proteinExistence type="predicted"/>
<evidence type="ECO:0000256" key="1">
    <source>
        <dbReference type="SAM" id="Phobius"/>
    </source>
</evidence>
<feature type="transmembrane region" description="Helical" evidence="1">
    <location>
        <begin position="255"/>
        <end position="274"/>
    </location>
</feature>
<protein>
    <submittedName>
        <fullName evidence="2">NnrS family protein</fullName>
    </submittedName>
</protein>
<keyword evidence="1" id="KW-0472">Membrane</keyword>
<feature type="transmembrane region" description="Helical" evidence="1">
    <location>
        <begin position="187"/>
        <end position="204"/>
    </location>
</feature>
<dbReference type="Pfam" id="PF05940">
    <property type="entry name" value="NnrS"/>
    <property type="match status" value="1"/>
</dbReference>
<feature type="transmembrane region" description="Helical" evidence="1">
    <location>
        <begin position="104"/>
        <end position="121"/>
    </location>
</feature>
<dbReference type="KEGG" id="paco:AACT_0664"/>
<feature type="transmembrane region" description="Helical" evidence="1">
    <location>
        <begin position="376"/>
        <end position="396"/>
    </location>
</feature>
<sequence>MIEEIKKQYATNHYTHYPKGEFPPYLAYGFRPIFLLLAPYIVISIILWSLTFAGYISLPFMEDTLNWHMYEMIFGIGSAGIMAFFLTGAPELFPGTIPVVGKKLAFITLLWLAGRVGFWFIDYLGIYLVGFLNIALLVYITALVIKPLFADVTKRHISLGFSLVSLILAQVLFFASAGNLISFDTHSTMLLSLGLFMVLVLLAIRRVNMEAINELLEHEGIDETFYARSPRYNLAIFCVTLYTLTEFFYPQNPILAYLALASAASILNILNDFILKDNNILFKPFIIYLMSILILMALGYGFLGFDYLNDEIFALNHFRHFLTSGVFGMVFYVVMIVISTVHTGRLLFTNIWLNIGFILIILSTFIRSFIPYYEEFIMMAYISSSILWAIPFIIYMKIFFPYLLNKRADGIPG</sequence>
<keyword evidence="1" id="KW-1133">Transmembrane helix</keyword>
<accession>A0A6M8ETQ8</accession>
<keyword evidence="3" id="KW-1185">Reference proteome</keyword>
<feature type="transmembrane region" description="Helical" evidence="1">
    <location>
        <begin position="286"/>
        <end position="305"/>
    </location>
</feature>
<feature type="transmembrane region" description="Helical" evidence="1">
    <location>
        <begin position="317"/>
        <end position="339"/>
    </location>
</feature>
<dbReference type="EMBL" id="CP042652">
    <property type="protein sequence ID" value="QKE27867.1"/>
    <property type="molecule type" value="Genomic_DNA"/>
</dbReference>
<feature type="transmembrane region" description="Helical" evidence="1">
    <location>
        <begin position="351"/>
        <end position="370"/>
    </location>
</feature>
<keyword evidence="1" id="KW-0812">Transmembrane</keyword>
<evidence type="ECO:0000313" key="3">
    <source>
        <dbReference type="Proteomes" id="UP000503483"/>
    </source>
</evidence>
<evidence type="ECO:0000313" key="2">
    <source>
        <dbReference type="EMBL" id="QKE27867.1"/>
    </source>
</evidence>
<feature type="transmembrane region" description="Helical" evidence="1">
    <location>
        <begin position="70"/>
        <end position="92"/>
    </location>
</feature>
<feature type="transmembrane region" description="Helical" evidence="1">
    <location>
        <begin position="127"/>
        <end position="145"/>
    </location>
</feature>
<name>A0A6M8ETQ8_9BACT</name>
<gene>
    <name evidence="2" type="ORF">AACT_0664</name>
</gene>
<dbReference type="AlphaFoldDB" id="A0A6M8ETQ8"/>
<dbReference type="RefSeq" id="WP_228720528.1">
    <property type="nucleotide sequence ID" value="NZ_CP042652.1"/>
</dbReference>
<feature type="transmembrane region" description="Helical" evidence="1">
    <location>
        <begin position="157"/>
        <end position="181"/>
    </location>
</feature>
<feature type="transmembrane region" description="Helical" evidence="1">
    <location>
        <begin position="33"/>
        <end position="58"/>
    </location>
</feature>
<reference evidence="2 3" key="1">
    <citation type="submission" date="2019-08" db="EMBL/GenBank/DDBJ databases">
        <title>Complete genome sequence of Arcobacter acticola.</title>
        <authorList>
            <person name="Miller W."/>
        </authorList>
    </citation>
    <scope>NUCLEOTIDE SEQUENCE [LARGE SCALE GENOMIC DNA]</scope>
    <source>
        <strain evidence="2 3">KCTC 52212</strain>
    </source>
</reference>
<dbReference type="Proteomes" id="UP000503483">
    <property type="component" value="Chromosome"/>
</dbReference>
<dbReference type="InterPro" id="IPR010266">
    <property type="entry name" value="NnrS"/>
</dbReference>
<organism evidence="2 3">
    <name type="scientific">Arcobacter acticola</name>
    <dbReference type="NCBI Taxonomy" id="1849015"/>
    <lineage>
        <taxon>Bacteria</taxon>
        <taxon>Pseudomonadati</taxon>
        <taxon>Campylobacterota</taxon>
        <taxon>Epsilonproteobacteria</taxon>
        <taxon>Campylobacterales</taxon>
        <taxon>Arcobacteraceae</taxon>
        <taxon>Arcobacter</taxon>
    </lineage>
</organism>